<dbReference type="RefSeq" id="WP_013992765.1">
    <property type="nucleotide sequence ID" value="NC_015844.1"/>
</dbReference>
<proteinExistence type="predicted"/>
<gene>
    <name evidence="1" type="ordered locus">zobellia_1400</name>
</gene>
<evidence type="ECO:0000313" key="1">
    <source>
        <dbReference type="EMBL" id="CAZ95456.1"/>
    </source>
</evidence>
<reference evidence="2" key="1">
    <citation type="submission" date="2009-07" db="EMBL/GenBank/DDBJ databases">
        <title>Complete genome sequence of Zobellia galactanivorans Dsij.</title>
        <authorList>
            <consortium name="Genoscope - CEA"/>
        </authorList>
    </citation>
    <scope>NUCLEOTIDE SEQUENCE [LARGE SCALE GENOMIC DNA]</scope>
    <source>
        <strain evidence="2">DSM 12802 / CCUG 47099 / CIP 106680 / NCIMB 13871 / Dsij</strain>
    </source>
</reference>
<dbReference type="OrthoDB" id="1406894at2"/>
<evidence type="ECO:0000313" key="2">
    <source>
        <dbReference type="Proteomes" id="UP000008898"/>
    </source>
</evidence>
<dbReference type="STRING" id="63186.ZOBELLIA_1400"/>
<dbReference type="Proteomes" id="UP000008898">
    <property type="component" value="Chromosome"/>
</dbReference>
<keyword evidence="2" id="KW-1185">Reference proteome</keyword>
<protein>
    <submittedName>
        <fullName evidence="1">Uncharacterized protein</fullName>
    </submittedName>
</protein>
<sequence>MESIMVGNWALENNGVVKDYFQNNFPDFILLEETAHGPFWGVKYMKNNITINVKGDIGFYIEIIIDGDLYDLWQYDRSVNNYQKTSDKNILFQLSILKSFLE</sequence>
<dbReference type="AlphaFoldDB" id="G0L3T9"/>
<dbReference type="KEGG" id="zga:ZOBELLIA_1400"/>
<dbReference type="HOGENOM" id="CLU_2276421_0_0_10"/>
<reference evidence="1 2" key="2">
    <citation type="journal article" date="2012" name="Environ. Microbiol.">
        <title>Characterization of the first alginolytic operons in a marine bacterium: from their emergence in marine Flavobacteriia to their independent transfers to marine Proteobacteria and human gut Bacteroides.</title>
        <authorList>
            <person name="Thomas F."/>
            <person name="Barbeyron T."/>
            <person name="Tonon T."/>
            <person name="Genicot S."/>
            <person name="Czjzek M."/>
            <person name="Michel G."/>
        </authorList>
    </citation>
    <scope>NUCLEOTIDE SEQUENCE [LARGE SCALE GENOMIC DNA]</scope>
    <source>
        <strain evidence="2">DSM 12802 / CCUG 47099 / CIP 106680 / NCIMB 13871 / Dsij</strain>
    </source>
</reference>
<dbReference type="EMBL" id="FP476056">
    <property type="protein sequence ID" value="CAZ95456.1"/>
    <property type="molecule type" value="Genomic_DNA"/>
</dbReference>
<accession>G0L3T9</accession>
<organism evidence="1 2">
    <name type="scientific">Zobellia galactanivorans (strain DSM 12802 / CCUG 47099 / CIP 106680 / NCIMB 13871 / Dsij)</name>
    <dbReference type="NCBI Taxonomy" id="63186"/>
    <lineage>
        <taxon>Bacteria</taxon>
        <taxon>Pseudomonadati</taxon>
        <taxon>Bacteroidota</taxon>
        <taxon>Flavobacteriia</taxon>
        <taxon>Flavobacteriales</taxon>
        <taxon>Flavobacteriaceae</taxon>
        <taxon>Zobellia</taxon>
    </lineage>
</organism>
<name>G0L3T9_ZOBGA</name>